<proteinExistence type="predicted"/>
<organism evidence="1 2">
    <name type="scientific">Euplotes crassus</name>
    <dbReference type="NCBI Taxonomy" id="5936"/>
    <lineage>
        <taxon>Eukaryota</taxon>
        <taxon>Sar</taxon>
        <taxon>Alveolata</taxon>
        <taxon>Ciliophora</taxon>
        <taxon>Intramacronucleata</taxon>
        <taxon>Spirotrichea</taxon>
        <taxon>Hypotrichia</taxon>
        <taxon>Euplotida</taxon>
        <taxon>Euplotidae</taxon>
        <taxon>Moneuplotes</taxon>
    </lineage>
</organism>
<dbReference type="AlphaFoldDB" id="A0AAD1XJV3"/>
<comment type="caution">
    <text evidence="1">The sequence shown here is derived from an EMBL/GenBank/DDBJ whole genome shotgun (WGS) entry which is preliminary data.</text>
</comment>
<reference evidence="1" key="1">
    <citation type="submission" date="2023-07" db="EMBL/GenBank/DDBJ databases">
        <authorList>
            <consortium name="AG Swart"/>
            <person name="Singh M."/>
            <person name="Singh A."/>
            <person name="Seah K."/>
            <person name="Emmerich C."/>
        </authorList>
    </citation>
    <scope>NUCLEOTIDE SEQUENCE</scope>
    <source>
        <strain evidence="1">DP1</strain>
    </source>
</reference>
<dbReference type="EMBL" id="CAMPGE010015449">
    <property type="protein sequence ID" value="CAI2374071.1"/>
    <property type="molecule type" value="Genomic_DNA"/>
</dbReference>
<sequence length="192" mass="22223">MNKNNLLRVQPQDCDIPEYVSDEHHSAKDYHSVEKRESQLIVNKGQARNFNSKKNCSMHPKLLFDDLSVGKFTPERKEGQDCFIFPESSKRNANSFQPGNNHFNAKFDEEVKTLQNAQTVRPMRKDKPLFDELDSCISGCSFQKELSRFPNKKPRASEKDLRIIRRHIDLRNSSSQILANIDAIKEIIDESD</sequence>
<accession>A0AAD1XJV3</accession>
<protein>
    <submittedName>
        <fullName evidence="1">Uncharacterized protein</fullName>
    </submittedName>
</protein>
<evidence type="ECO:0000313" key="2">
    <source>
        <dbReference type="Proteomes" id="UP001295684"/>
    </source>
</evidence>
<dbReference type="Proteomes" id="UP001295684">
    <property type="component" value="Unassembled WGS sequence"/>
</dbReference>
<name>A0AAD1XJV3_EUPCR</name>
<keyword evidence="2" id="KW-1185">Reference proteome</keyword>
<evidence type="ECO:0000313" key="1">
    <source>
        <dbReference type="EMBL" id="CAI2374071.1"/>
    </source>
</evidence>
<gene>
    <name evidence="1" type="ORF">ECRASSUSDP1_LOCUS15422</name>
</gene>